<dbReference type="Pfam" id="PF00271">
    <property type="entry name" value="Helicase_C"/>
    <property type="match status" value="1"/>
</dbReference>
<keyword evidence="11" id="KW-1185">Reference proteome</keyword>
<name>A0ABN2KVS5_9MICO</name>
<evidence type="ECO:0000256" key="3">
    <source>
        <dbReference type="ARBA" id="ARBA00022801"/>
    </source>
</evidence>
<keyword evidence="6" id="KW-0238">DNA-binding</keyword>
<dbReference type="EMBL" id="BAAAPN010000056">
    <property type="protein sequence ID" value="GAA1765034.1"/>
    <property type="molecule type" value="Genomic_DNA"/>
</dbReference>
<dbReference type="PROSITE" id="PS51194">
    <property type="entry name" value="HELICASE_CTER"/>
    <property type="match status" value="1"/>
</dbReference>
<keyword evidence="3" id="KW-0378">Hydrolase</keyword>
<reference evidence="10 11" key="1">
    <citation type="journal article" date="2019" name="Int. J. Syst. Evol. Microbiol.">
        <title>The Global Catalogue of Microorganisms (GCM) 10K type strain sequencing project: providing services to taxonomists for standard genome sequencing and annotation.</title>
        <authorList>
            <consortium name="The Broad Institute Genomics Platform"/>
            <consortium name="The Broad Institute Genome Sequencing Center for Infectious Disease"/>
            <person name="Wu L."/>
            <person name="Ma J."/>
        </authorList>
    </citation>
    <scope>NUCLEOTIDE SEQUENCE [LARGE SCALE GENOMIC DNA]</scope>
    <source>
        <strain evidence="10 11">JCM 15591</strain>
    </source>
</reference>
<dbReference type="SUPFAM" id="SSF50249">
    <property type="entry name" value="Nucleic acid-binding proteins"/>
    <property type="match status" value="1"/>
</dbReference>
<dbReference type="Pfam" id="PF01336">
    <property type="entry name" value="tRNA_anti-codon"/>
    <property type="match status" value="1"/>
</dbReference>
<dbReference type="InterPro" id="IPR012340">
    <property type="entry name" value="NA-bd_OB-fold"/>
</dbReference>
<dbReference type="InterPro" id="IPR027417">
    <property type="entry name" value="P-loop_NTPase"/>
</dbReference>
<dbReference type="InterPro" id="IPR014001">
    <property type="entry name" value="Helicase_ATP-bd"/>
</dbReference>
<evidence type="ECO:0000259" key="8">
    <source>
        <dbReference type="PROSITE" id="PS51192"/>
    </source>
</evidence>
<dbReference type="SMART" id="SM00490">
    <property type="entry name" value="HELICc"/>
    <property type="match status" value="1"/>
</dbReference>
<keyword evidence="4 10" id="KW-0347">Helicase</keyword>
<organism evidence="10 11">
    <name type="scientific">Nostocoides vanveenii</name>
    <dbReference type="NCBI Taxonomy" id="330835"/>
    <lineage>
        <taxon>Bacteria</taxon>
        <taxon>Bacillati</taxon>
        <taxon>Actinomycetota</taxon>
        <taxon>Actinomycetes</taxon>
        <taxon>Micrococcales</taxon>
        <taxon>Intrasporangiaceae</taxon>
        <taxon>Nostocoides</taxon>
    </lineage>
</organism>
<evidence type="ECO:0000256" key="6">
    <source>
        <dbReference type="ARBA" id="ARBA00023125"/>
    </source>
</evidence>
<dbReference type="InterPro" id="IPR004365">
    <property type="entry name" value="NA-bd_OB_tRNA"/>
</dbReference>
<evidence type="ECO:0000256" key="2">
    <source>
        <dbReference type="ARBA" id="ARBA00022763"/>
    </source>
</evidence>
<dbReference type="Gene3D" id="2.40.50.140">
    <property type="entry name" value="Nucleic acid-binding proteins"/>
    <property type="match status" value="1"/>
</dbReference>
<feature type="domain" description="Helicase C-terminal" evidence="9">
    <location>
        <begin position="472"/>
        <end position="655"/>
    </location>
</feature>
<feature type="domain" description="Helicase ATP-binding" evidence="8">
    <location>
        <begin position="277"/>
        <end position="450"/>
    </location>
</feature>
<keyword evidence="2" id="KW-0227">DNA damage</keyword>
<protein>
    <submittedName>
        <fullName evidence="10">ATP-dependent DNA helicase RecG</fullName>
    </submittedName>
</protein>
<dbReference type="GO" id="GO:0004386">
    <property type="term" value="F:helicase activity"/>
    <property type="evidence" value="ECO:0007669"/>
    <property type="project" value="UniProtKB-KW"/>
</dbReference>
<sequence>MTTLRQVATLDSTLAPLIGRTAHTLRDERALITVRDLLGFFPTRYLAYDSDLSELREGEFVVVIGEVLSAKTREMTTRRGSMFNATLTDGRHEIDMTFFTARGHQDKLRPGVRVIAGGQVGVFNRRWQLAHPGYTVLDRSGDSDLPGLFPVYPAVPKLHNWNLVRAVRLVLDALDPLPDPVPAEIRAKHDLPSLDRATRLLHRPNSRAELARARDRMRYGEAFVLQTVLAQRRLARAREQMAVPISGGGPLLQAFDARLPFTLTAGQQRVSAEIAADLGQSVPMSRLLQGEVGSGKTVVALRAMLSAVDAGGQAALLAPTEVLAAQHQRSITAMLGDLAEGGLLGGSELGTRVALLTGSQSTAARRQALLDVVSGTAGIVVGTHALLQEKVDFAGLTLVVVDEQHRFGVEQRDNLRGKAERPPHVLVMTATPIPRTIAMTVFGDMETSVLDELPAGRSPITTHVVDEYRPGWLERTWARVAEECAAGRQAYVVCPRIGPDQASEEAAELPTPEEGEPPKLDMIGVLETYDVLCAEPALTGLRVGLLHGRLPSEEKDQVMRAFAAGEIDVLVATTVIEVGVDVPNATMMVVRDADRFGVSQLHQLRGRIGRGAYPGLCLFTTRAGGGPAAERLAAVATTTDGFELAQLDLKQRREGDILGARQSGSRGGLRFLSLLAHEEIIAAARVDAAAVVADDPELTEHLVLADRVARELAPEQADFLEKA</sequence>
<evidence type="ECO:0000259" key="9">
    <source>
        <dbReference type="PROSITE" id="PS51194"/>
    </source>
</evidence>
<dbReference type="InterPro" id="IPR047112">
    <property type="entry name" value="RecG/Mfd"/>
</dbReference>
<dbReference type="CDD" id="cd04488">
    <property type="entry name" value="RecG_wedge_OBF"/>
    <property type="match status" value="1"/>
</dbReference>
<dbReference type="PANTHER" id="PTHR47964">
    <property type="entry name" value="ATP-DEPENDENT DNA HELICASE HOMOLOG RECG, CHLOROPLASTIC"/>
    <property type="match status" value="1"/>
</dbReference>
<evidence type="ECO:0000256" key="4">
    <source>
        <dbReference type="ARBA" id="ARBA00022806"/>
    </source>
</evidence>
<evidence type="ECO:0000256" key="5">
    <source>
        <dbReference type="ARBA" id="ARBA00022840"/>
    </source>
</evidence>
<proteinExistence type="predicted"/>
<dbReference type="Gene3D" id="3.40.50.300">
    <property type="entry name" value="P-loop containing nucleotide triphosphate hydrolases"/>
    <property type="match status" value="2"/>
</dbReference>
<dbReference type="SUPFAM" id="SSF52540">
    <property type="entry name" value="P-loop containing nucleoside triphosphate hydrolases"/>
    <property type="match status" value="2"/>
</dbReference>
<comment type="caution">
    <text evidence="10">The sequence shown here is derived from an EMBL/GenBank/DDBJ whole genome shotgun (WGS) entry which is preliminary data.</text>
</comment>
<dbReference type="CDD" id="cd17992">
    <property type="entry name" value="DEXHc_RecG"/>
    <property type="match status" value="1"/>
</dbReference>
<dbReference type="PANTHER" id="PTHR47964:SF1">
    <property type="entry name" value="ATP-DEPENDENT DNA HELICASE HOMOLOG RECG, CHLOROPLASTIC"/>
    <property type="match status" value="1"/>
</dbReference>
<accession>A0ABN2KVS5</accession>
<keyword evidence="7" id="KW-0234">DNA repair</keyword>
<evidence type="ECO:0000313" key="10">
    <source>
        <dbReference type="EMBL" id="GAA1765034.1"/>
    </source>
</evidence>
<dbReference type="Pfam" id="PF00270">
    <property type="entry name" value="DEAD"/>
    <property type="match status" value="1"/>
</dbReference>
<dbReference type="SMART" id="SM00487">
    <property type="entry name" value="DEXDc"/>
    <property type="match status" value="1"/>
</dbReference>
<keyword evidence="1" id="KW-0547">Nucleotide-binding</keyword>
<dbReference type="InterPro" id="IPR011545">
    <property type="entry name" value="DEAD/DEAH_box_helicase_dom"/>
</dbReference>
<dbReference type="InterPro" id="IPR001650">
    <property type="entry name" value="Helicase_C-like"/>
</dbReference>
<dbReference type="Proteomes" id="UP001501475">
    <property type="component" value="Unassembled WGS sequence"/>
</dbReference>
<evidence type="ECO:0000256" key="7">
    <source>
        <dbReference type="ARBA" id="ARBA00023204"/>
    </source>
</evidence>
<gene>
    <name evidence="10" type="primary">recG</name>
    <name evidence="10" type="ORF">GCM10009810_24980</name>
</gene>
<keyword evidence="5" id="KW-0067">ATP-binding</keyword>
<evidence type="ECO:0000256" key="1">
    <source>
        <dbReference type="ARBA" id="ARBA00022741"/>
    </source>
</evidence>
<evidence type="ECO:0000313" key="11">
    <source>
        <dbReference type="Proteomes" id="UP001501475"/>
    </source>
</evidence>
<dbReference type="PROSITE" id="PS51192">
    <property type="entry name" value="HELICASE_ATP_BIND_1"/>
    <property type="match status" value="1"/>
</dbReference>